<sequence length="523" mass="59710">MMIEQRTKKVAGKGGQPEAEVEVLYVHPSKQGLNFTANSGMGRPYGLIPVGLPALVNLLRQQGIPVRGVSHPLEVQLNPSFNLKKWLASHRRAKVVLIDMHWYEHCFGAVDTARAVKAALPEAWTILGGLSASGFAREIMEQFEVVDFVVRGDAEKPLTSLVRLLLDVQDREALRANLREIPNLTYRDQDEIIENPLTYTATSEDLDSLDFVDLSFLEHHRAYFVHEYIVTDLAKAREKIDTSPYLGRWITTARGCKFNCSYCGGGRSAHKRLANRVGLVVRSPEKVVEDLSRLEKMGVIQASMTYDIAEISEDYWRELFDRIRRSGVKIGIYNEFFQMPDGAFVDEFAKTVPREHSCLAVSPLSGNEKVRRLNGKHYSNQELFDLLEVLSRNRIYLFVYFSLNLPGETRETFEETVELAQAVYEFYPNSLLKILNTVHTIDPLAPMNVNAEKFGIQSSMKSFKDYYLYCFNTQFSDPAARTDLYRGFVLDEPGDRSVEAMANRWDRERTGKEISWWPIPPSW</sequence>
<dbReference type="InterPro" id="IPR006638">
    <property type="entry name" value="Elp3/MiaA/NifB-like_rSAM"/>
</dbReference>
<dbReference type="Gene3D" id="3.40.50.280">
    <property type="entry name" value="Cobalamin-binding domain"/>
    <property type="match status" value="1"/>
</dbReference>
<dbReference type="InterPro" id="IPR023404">
    <property type="entry name" value="rSAM_horseshoe"/>
</dbReference>
<dbReference type="SMART" id="SM00729">
    <property type="entry name" value="Elp3"/>
    <property type="match status" value="1"/>
</dbReference>
<dbReference type="Gene3D" id="3.80.30.20">
    <property type="entry name" value="tm_1862 like domain"/>
    <property type="match status" value="1"/>
</dbReference>
<dbReference type="SFLD" id="SFLDG01123">
    <property type="entry name" value="methyltransferase_(Class_B)"/>
    <property type="match status" value="1"/>
</dbReference>
<reference evidence="10 11" key="1">
    <citation type="journal article" date="2018" name="Nat. Biotechnol.">
        <title>A standardized bacterial taxonomy based on genome phylogeny substantially revises the tree of life.</title>
        <authorList>
            <person name="Parks D.H."/>
            <person name="Chuvochina M."/>
            <person name="Waite D.W."/>
            <person name="Rinke C."/>
            <person name="Skarshewski A."/>
            <person name="Chaumeil P.A."/>
            <person name="Hugenholtz P."/>
        </authorList>
    </citation>
    <scope>NUCLEOTIDE SEQUENCE [LARGE SCALE GENOMIC DNA]</scope>
    <source>
        <strain evidence="10">UBA8781</strain>
    </source>
</reference>
<keyword evidence="4" id="KW-0949">S-adenosyl-L-methionine</keyword>
<accession>A0A3D1JGL1</accession>
<dbReference type="STRING" id="229919.GCA_001050195_01725"/>
<evidence type="ECO:0000256" key="7">
    <source>
        <dbReference type="ARBA" id="ARBA00023014"/>
    </source>
</evidence>
<dbReference type="PROSITE" id="PS51332">
    <property type="entry name" value="B12_BINDING"/>
    <property type="match status" value="1"/>
</dbReference>
<dbReference type="PROSITE" id="PS51918">
    <property type="entry name" value="RADICAL_SAM"/>
    <property type="match status" value="1"/>
</dbReference>
<dbReference type="InterPro" id="IPR034466">
    <property type="entry name" value="Methyltransferase_Class_B"/>
</dbReference>
<keyword evidence="3" id="KW-0808">Transferase</keyword>
<dbReference type="InterPro" id="IPR006158">
    <property type="entry name" value="Cobalamin-bd"/>
</dbReference>
<dbReference type="InterPro" id="IPR051198">
    <property type="entry name" value="BchE-like"/>
</dbReference>
<keyword evidence="2" id="KW-0489">Methyltransferase</keyword>
<gene>
    <name evidence="10" type="ORF">DEQ80_07020</name>
</gene>
<dbReference type="PANTHER" id="PTHR43409:SF7">
    <property type="entry name" value="BLL1977 PROTEIN"/>
    <property type="match status" value="1"/>
</dbReference>
<dbReference type="SFLD" id="SFLDG01082">
    <property type="entry name" value="B12-binding_domain_containing"/>
    <property type="match status" value="1"/>
</dbReference>
<dbReference type="Proteomes" id="UP000264141">
    <property type="component" value="Unassembled WGS sequence"/>
</dbReference>
<evidence type="ECO:0000259" key="9">
    <source>
        <dbReference type="PROSITE" id="PS51918"/>
    </source>
</evidence>
<dbReference type="AlphaFoldDB" id="A0A3D1JGL1"/>
<dbReference type="InterPro" id="IPR058240">
    <property type="entry name" value="rSAM_sf"/>
</dbReference>
<dbReference type="InterPro" id="IPR007197">
    <property type="entry name" value="rSAM"/>
</dbReference>
<dbReference type="SFLD" id="SFLDS00029">
    <property type="entry name" value="Radical_SAM"/>
    <property type="match status" value="1"/>
</dbReference>
<dbReference type="GO" id="GO:0031419">
    <property type="term" value="F:cobalamin binding"/>
    <property type="evidence" value="ECO:0007669"/>
    <property type="project" value="InterPro"/>
</dbReference>
<dbReference type="Pfam" id="PF04055">
    <property type="entry name" value="Radical_SAM"/>
    <property type="match status" value="1"/>
</dbReference>
<evidence type="ECO:0000256" key="2">
    <source>
        <dbReference type="ARBA" id="ARBA00022603"/>
    </source>
</evidence>
<feature type="domain" description="Radical SAM core" evidence="9">
    <location>
        <begin position="242"/>
        <end position="457"/>
    </location>
</feature>
<evidence type="ECO:0000256" key="4">
    <source>
        <dbReference type="ARBA" id="ARBA00022691"/>
    </source>
</evidence>
<keyword evidence="6" id="KW-0408">Iron</keyword>
<dbReference type="EMBL" id="DPBP01000028">
    <property type="protein sequence ID" value="HCE17594.1"/>
    <property type="molecule type" value="Genomic_DNA"/>
</dbReference>
<comment type="caution">
    <text evidence="10">The sequence shown here is derived from an EMBL/GenBank/DDBJ whole genome shotgun (WGS) entry which is preliminary data.</text>
</comment>
<keyword evidence="5" id="KW-0479">Metal-binding</keyword>
<organism evidence="10 11">
    <name type="scientific">Anaerolinea thermolimosa</name>
    <dbReference type="NCBI Taxonomy" id="229919"/>
    <lineage>
        <taxon>Bacteria</taxon>
        <taxon>Bacillati</taxon>
        <taxon>Chloroflexota</taxon>
        <taxon>Anaerolineae</taxon>
        <taxon>Anaerolineales</taxon>
        <taxon>Anaerolineaceae</taxon>
        <taxon>Anaerolinea</taxon>
    </lineage>
</organism>
<dbReference type="PANTHER" id="PTHR43409">
    <property type="entry name" value="ANAEROBIC MAGNESIUM-PROTOPORPHYRIN IX MONOMETHYL ESTER CYCLASE-RELATED"/>
    <property type="match status" value="1"/>
</dbReference>
<proteinExistence type="predicted"/>
<keyword evidence="7" id="KW-0411">Iron-sulfur</keyword>
<evidence type="ECO:0000259" key="8">
    <source>
        <dbReference type="PROSITE" id="PS51332"/>
    </source>
</evidence>
<dbReference type="GO" id="GO:0046872">
    <property type="term" value="F:metal ion binding"/>
    <property type="evidence" value="ECO:0007669"/>
    <property type="project" value="UniProtKB-KW"/>
</dbReference>
<protein>
    <submittedName>
        <fullName evidence="10">Uncharacterized protein</fullName>
    </submittedName>
</protein>
<evidence type="ECO:0000256" key="5">
    <source>
        <dbReference type="ARBA" id="ARBA00022723"/>
    </source>
</evidence>
<evidence type="ECO:0000313" key="10">
    <source>
        <dbReference type="EMBL" id="HCE17594.1"/>
    </source>
</evidence>
<dbReference type="GO" id="GO:0051539">
    <property type="term" value="F:4 iron, 4 sulfur cluster binding"/>
    <property type="evidence" value="ECO:0007669"/>
    <property type="project" value="UniProtKB-KW"/>
</dbReference>
<evidence type="ECO:0000256" key="3">
    <source>
        <dbReference type="ARBA" id="ARBA00022679"/>
    </source>
</evidence>
<evidence type="ECO:0000256" key="6">
    <source>
        <dbReference type="ARBA" id="ARBA00023004"/>
    </source>
</evidence>
<dbReference type="SUPFAM" id="SSF102114">
    <property type="entry name" value="Radical SAM enzymes"/>
    <property type="match status" value="1"/>
</dbReference>
<name>A0A3D1JGL1_9CHLR</name>
<comment type="cofactor">
    <cofactor evidence="1">
        <name>[4Fe-4S] cluster</name>
        <dbReference type="ChEBI" id="CHEBI:49883"/>
    </cofactor>
</comment>
<feature type="domain" description="B12-binding" evidence="8">
    <location>
        <begin position="31"/>
        <end position="172"/>
    </location>
</feature>
<evidence type="ECO:0000256" key="1">
    <source>
        <dbReference type="ARBA" id="ARBA00001966"/>
    </source>
</evidence>
<dbReference type="GO" id="GO:0003824">
    <property type="term" value="F:catalytic activity"/>
    <property type="evidence" value="ECO:0007669"/>
    <property type="project" value="InterPro"/>
</dbReference>
<evidence type="ECO:0000313" key="11">
    <source>
        <dbReference type="Proteomes" id="UP000264141"/>
    </source>
</evidence>